<dbReference type="EMBL" id="CAIIUA010000001">
    <property type="protein sequence ID" value="CAC9189373.1"/>
    <property type="molecule type" value="Genomic_DNA"/>
</dbReference>
<evidence type="ECO:0000313" key="2">
    <source>
        <dbReference type="EMBL" id="CAB5528376.1"/>
    </source>
</evidence>
<evidence type="ECO:0000313" key="4">
    <source>
        <dbReference type="Proteomes" id="UP000834503"/>
    </source>
</evidence>
<sequence>MVKRLFLAAVLAVFTVSAFAETTERCRINSAGDKVCTGKYGKITKRCHTSGNGTETCTTY</sequence>
<feature type="chain" id="PRO_5040125760" description="DUF4762 domain-containing protein" evidence="1">
    <location>
        <begin position="21"/>
        <end position="60"/>
    </location>
</feature>
<evidence type="ECO:0000256" key="1">
    <source>
        <dbReference type="SAM" id="SignalP"/>
    </source>
</evidence>
<dbReference type="Proteomes" id="UP000834503">
    <property type="component" value="Unassembled WGS sequence"/>
</dbReference>
<comment type="caution">
    <text evidence="2">The sequence shown here is derived from an EMBL/GenBank/DDBJ whole genome shotgun (WGS) entry which is preliminary data.</text>
</comment>
<keyword evidence="5" id="KW-1185">Reference proteome</keyword>
<name>A0A9N8CQR5_9ENTR</name>
<feature type="signal peptide" evidence="1">
    <location>
        <begin position="1"/>
        <end position="20"/>
    </location>
</feature>
<evidence type="ECO:0000313" key="5">
    <source>
        <dbReference type="Proteomes" id="UP000837205"/>
    </source>
</evidence>
<evidence type="ECO:0008006" key="6">
    <source>
        <dbReference type="Google" id="ProtNLM"/>
    </source>
</evidence>
<keyword evidence="1" id="KW-0732">Signal</keyword>
<organism evidence="2 4">
    <name type="scientific">Citrobacter werkmanii</name>
    <dbReference type="NCBI Taxonomy" id="67827"/>
    <lineage>
        <taxon>Bacteria</taxon>
        <taxon>Pseudomonadati</taxon>
        <taxon>Pseudomonadota</taxon>
        <taxon>Gammaproteobacteria</taxon>
        <taxon>Enterobacterales</taxon>
        <taxon>Enterobacteriaceae</taxon>
        <taxon>Citrobacter</taxon>
        <taxon>Citrobacter freundii complex</taxon>
    </lineage>
</organism>
<protein>
    <recommendedName>
        <fullName evidence="6">DUF4762 domain-containing protein</fullName>
    </recommendedName>
</protein>
<proteinExistence type="predicted"/>
<gene>
    <name evidence="2" type="ORF">GHA_01032</name>
    <name evidence="3" type="ORF">TML_01721</name>
</gene>
<dbReference type="AlphaFoldDB" id="A0A9N8CQR5"/>
<dbReference type="Proteomes" id="UP000837205">
    <property type="component" value="Unassembled WGS sequence"/>
</dbReference>
<dbReference type="RefSeq" id="WP_181510718.1">
    <property type="nucleotide sequence ID" value="NZ_CAHPQT010000058.1"/>
</dbReference>
<reference evidence="2" key="1">
    <citation type="submission" date="2020-05" db="EMBL/GenBank/DDBJ databases">
        <authorList>
            <person name="Delgado-Blas J."/>
        </authorList>
    </citation>
    <scope>NUCLEOTIDE SEQUENCE</scope>
    <source>
        <strain evidence="2">BB1459</strain>
        <strain evidence="3">BB1480</strain>
    </source>
</reference>
<evidence type="ECO:0000313" key="3">
    <source>
        <dbReference type="EMBL" id="CAC9189373.1"/>
    </source>
</evidence>
<accession>A0A9N8CQR5</accession>
<dbReference type="EMBL" id="CAHPQX010000004">
    <property type="protein sequence ID" value="CAB5528376.1"/>
    <property type="molecule type" value="Genomic_DNA"/>
</dbReference>